<keyword evidence="4" id="KW-0245">EGF-like domain</keyword>
<feature type="disulfide bond" evidence="21">
    <location>
        <begin position="21"/>
        <end position="31"/>
    </location>
</feature>
<organism evidence="28 29">
    <name type="scientific">Callorhinchus milii</name>
    <name type="common">Ghost shark</name>
    <dbReference type="NCBI Taxonomy" id="7868"/>
    <lineage>
        <taxon>Eukaryota</taxon>
        <taxon>Metazoa</taxon>
        <taxon>Chordata</taxon>
        <taxon>Craniata</taxon>
        <taxon>Vertebrata</taxon>
        <taxon>Chondrichthyes</taxon>
        <taxon>Holocephali</taxon>
        <taxon>Chimaeriformes</taxon>
        <taxon>Callorhinchidae</taxon>
        <taxon>Callorhinchus</taxon>
    </lineage>
</organism>
<dbReference type="InterPro" id="IPR036349">
    <property type="entry name" value="Integrin_bsu_tail_dom_sf"/>
</dbReference>
<evidence type="ECO:0000256" key="21">
    <source>
        <dbReference type="PIRSR" id="PIRSR002512-1"/>
    </source>
</evidence>
<dbReference type="Gene3D" id="3.40.50.410">
    <property type="entry name" value="von Willebrand factor, type A domain"/>
    <property type="match status" value="2"/>
</dbReference>
<dbReference type="GO" id="GO:0001968">
    <property type="term" value="F:fibronectin binding"/>
    <property type="evidence" value="ECO:0007669"/>
    <property type="project" value="TreeGrafter"/>
</dbReference>
<dbReference type="Gene3D" id="1.20.5.100">
    <property type="entry name" value="Cytochrome c1, transmembrane anchor, C-terminal"/>
    <property type="match status" value="1"/>
</dbReference>
<evidence type="ECO:0000256" key="4">
    <source>
        <dbReference type="ARBA" id="ARBA00022536"/>
    </source>
</evidence>
<keyword evidence="7" id="KW-0479">Metal-binding</keyword>
<dbReference type="InterPro" id="IPR057243">
    <property type="entry name" value="Integrin_I-EGF_CS"/>
</dbReference>
<dbReference type="GO" id="GO:0046872">
    <property type="term" value="F:metal ion binding"/>
    <property type="evidence" value="ECO:0007669"/>
    <property type="project" value="UniProtKB-KW"/>
</dbReference>
<dbReference type="Pfam" id="PF08725">
    <property type="entry name" value="Integrin_b_cyt"/>
    <property type="match status" value="1"/>
</dbReference>
<dbReference type="SMART" id="SM01241">
    <property type="entry name" value="Integrin_b_cyt"/>
    <property type="match status" value="1"/>
</dbReference>
<reference evidence="29" key="3">
    <citation type="journal article" date="2014" name="Nature">
        <title>Elephant shark genome provides unique insights into gnathostome evolution.</title>
        <authorList>
            <consortium name="International Elephant Shark Genome Sequencing Consortium"/>
            <person name="Venkatesh B."/>
            <person name="Lee A.P."/>
            <person name="Ravi V."/>
            <person name="Maurya A.K."/>
            <person name="Lian M.M."/>
            <person name="Swann J.B."/>
            <person name="Ohta Y."/>
            <person name="Flajnik M.F."/>
            <person name="Sutoh Y."/>
            <person name="Kasahara M."/>
            <person name="Hoon S."/>
            <person name="Gangu V."/>
            <person name="Roy S.W."/>
            <person name="Irimia M."/>
            <person name="Korzh V."/>
            <person name="Kondrychyn I."/>
            <person name="Lim Z.W."/>
            <person name="Tay B.H."/>
            <person name="Tohari S."/>
            <person name="Kong K.W."/>
            <person name="Ho S."/>
            <person name="Lorente-Galdos B."/>
            <person name="Quilez J."/>
            <person name="Marques-Bonet T."/>
            <person name="Raney B.J."/>
            <person name="Ingham P.W."/>
            <person name="Tay A."/>
            <person name="Hillier L.W."/>
            <person name="Minx P."/>
            <person name="Boehm T."/>
            <person name="Wilson R.K."/>
            <person name="Brenner S."/>
            <person name="Warren W.C."/>
        </authorList>
    </citation>
    <scope>NUCLEOTIDE SEQUENCE [LARGE SCALE GENOMIC DNA]</scope>
</reference>
<evidence type="ECO:0000313" key="28">
    <source>
        <dbReference type="Ensembl" id="ENSCMIP00000019894.1"/>
    </source>
</evidence>
<evidence type="ECO:0000256" key="6">
    <source>
        <dbReference type="ARBA" id="ARBA00022692"/>
    </source>
</evidence>
<feature type="disulfide bond" evidence="21">
    <location>
        <begin position="557"/>
        <end position="562"/>
    </location>
</feature>
<dbReference type="PROSITE" id="PS52047">
    <property type="entry name" value="I_EGF_2"/>
    <property type="match status" value="3"/>
</dbReference>
<feature type="disulfide bond" evidence="21">
    <location>
        <begin position="499"/>
        <end position="504"/>
    </location>
</feature>
<feature type="disulfide bond" evidence="21">
    <location>
        <begin position="536"/>
        <end position="543"/>
    </location>
</feature>
<dbReference type="FunFam" id="4.10.1240.30:FF:000001">
    <property type="entry name" value="Integrin beta"/>
    <property type="match status" value="1"/>
</dbReference>
<evidence type="ECO:0000256" key="5">
    <source>
        <dbReference type="ARBA" id="ARBA00022553"/>
    </source>
</evidence>
<evidence type="ECO:0000256" key="12">
    <source>
        <dbReference type="ARBA" id="ARBA00022889"/>
    </source>
</evidence>
<dbReference type="InterPro" id="IPR040622">
    <property type="entry name" value="EGF_integrin_1"/>
</dbReference>
<dbReference type="Proteomes" id="UP000314986">
    <property type="component" value="Unassembled WGS sequence"/>
</dbReference>
<feature type="disulfide bond" evidence="21">
    <location>
        <begin position="525"/>
        <end position="534"/>
    </location>
</feature>
<dbReference type="Pfam" id="PF17205">
    <property type="entry name" value="PSI_integrin"/>
    <property type="match status" value="1"/>
</dbReference>
<dbReference type="FunFam" id="1.20.5.100:FF:000002">
    <property type="entry name" value="Integrin beta"/>
    <property type="match status" value="1"/>
</dbReference>
<evidence type="ECO:0000256" key="19">
    <source>
        <dbReference type="ARBA" id="ARBA00023257"/>
    </source>
</evidence>
<keyword evidence="12 22" id="KW-0130">Cell adhesion</keyword>
<dbReference type="PROSITE" id="PS00243">
    <property type="entry name" value="I_EGF_1"/>
    <property type="match status" value="1"/>
</dbReference>
<dbReference type="FunFam" id="2.10.25.10:FF:000075">
    <property type="entry name" value="Integrin beta"/>
    <property type="match status" value="1"/>
</dbReference>
<feature type="domain" description="Integrin beta subunit cytoplasmic" evidence="26">
    <location>
        <begin position="692"/>
        <end position="738"/>
    </location>
</feature>
<feature type="disulfide bond" evidence="21">
    <location>
        <begin position="34"/>
        <end position="46"/>
    </location>
</feature>
<feature type="disulfide bond" evidence="21">
    <location>
        <begin position="590"/>
        <end position="663"/>
    </location>
</feature>
<evidence type="ECO:0000259" key="25">
    <source>
        <dbReference type="SMART" id="SM00423"/>
    </source>
</evidence>
<reference evidence="28" key="4">
    <citation type="submission" date="2025-08" db="UniProtKB">
        <authorList>
            <consortium name="Ensembl"/>
        </authorList>
    </citation>
    <scope>IDENTIFICATION</scope>
</reference>
<dbReference type="InterPro" id="IPR033760">
    <property type="entry name" value="Integrin_beta_N"/>
</dbReference>
<dbReference type="GO" id="GO:0030335">
    <property type="term" value="P:positive regulation of cell migration"/>
    <property type="evidence" value="ECO:0007669"/>
    <property type="project" value="UniProtKB-ARBA"/>
</dbReference>
<dbReference type="SUPFAM" id="SSF57196">
    <property type="entry name" value="EGF/Laminin"/>
    <property type="match status" value="2"/>
</dbReference>
<evidence type="ECO:0000256" key="16">
    <source>
        <dbReference type="ARBA" id="ARBA00023136"/>
    </source>
</evidence>
<feature type="domain" description="Integrin beta subunit VWA" evidence="24">
    <location>
        <begin position="20"/>
        <end position="411"/>
    </location>
</feature>
<evidence type="ECO:0000256" key="20">
    <source>
        <dbReference type="ARBA" id="ARBA00035006"/>
    </source>
</evidence>
<feature type="disulfide bond" evidence="21">
    <location>
        <begin position="479"/>
        <end position="512"/>
    </location>
</feature>
<feature type="disulfide bond" evidence="21">
    <location>
        <begin position="349"/>
        <end position="361"/>
    </location>
</feature>
<evidence type="ECO:0000256" key="3">
    <source>
        <dbReference type="ARBA" id="ARBA00022475"/>
    </source>
</evidence>
<keyword evidence="8" id="KW-0732">Signal</keyword>
<dbReference type="PANTHER" id="PTHR10082">
    <property type="entry name" value="INTEGRIN BETA SUBUNIT"/>
    <property type="match status" value="1"/>
</dbReference>
<keyword evidence="10" id="KW-0106">Calcium</keyword>
<evidence type="ECO:0000256" key="10">
    <source>
        <dbReference type="ARBA" id="ARBA00022837"/>
    </source>
</evidence>
<dbReference type="SUPFAM" id="SSF53300">
    <property type="entry name" value="vWA-like"/>
    <property type="match status" value="1"/>
</dbReference>
<comment type="similarity">
    <text evidence="2 22">Belongs to the integrin beta chain family.</text>
</comment>
<feature type="disulfide bond" evidence="21">
    <location>
        <begin position="424"/>
        <end position="436"/>
    </location>
</feature>
<dbReference type="FunFam" id="2.10.25.10:FF:000036">
    <property type="entry name" value="Integrin beta"/>
    <property type="match status" value="1"/>
</dbReference>
<dbReference type="Gene3D" id="3.30.1680.10">
    <property type="entry name" value="ligand-binding face of the semaphorins, domain 2"/>
    <property type="match status" value="1"/>
</dbReference>
<dbReference type="InterPro" id="IPR014836">
    <property type="entry name" value="Integrin_bsu_cyt_dom"/>
</dbReference>
<dbReference type="GO" id="GO:0007160">
    <property type="term" value="P:cell-matrix adhesion"/>
    <property type="evidence" value="ECO:0007669"/>
    <property type="project" value="TreeGrafter"/>
</dbReference>
<dbReference type="Pfam" id="PF07965">
    <property type="entry name" value="Integrin_B_tail"/>
    <property type="match status" value="1"/>
</dbReference>
<dbReference type="Gene3D" id="2.10.25.10">
    <property type="entry name" value="Laminin"/>
    <property type="match status" value="3"/>
</dbReference>
<evidence type="ECO:0000256" key="1">
    <source>
        <dbReference type="ARBA" id="ARBA00004121"/>
    </source>
</evidence>
<evidence type="ECO:0000256" key="7">
    <source>
        <dbReference type="ARBA" id="ARBA00022723"/>
    </source>
</evidence>
<keyword evidence="19" id="KW-0628">Postsynaptic cell membrane</keyword>
<keyword evidence="3" id="KW-1003">Cell membrane</keyword>
<feature type="disulfide bond" evidence="21">
    <location>
        <begin position="564"/>
        <end position="574"/>
    </location>
</feature>
<feature type="disulfide bond" evidence="21">
    <location>
        <begin position="559"/>
        <end position="607"/>
    </location>
</feature>
<dbReference type="InterPro" id="IPR057073">
    <property type="entry name" value="EGF_integrin_2"/>
</dbReference>
<evidence type="ECO:0000259" key="26">
    <source>
        <dbReference type="SMART" id="SM01241"/>
    </source>
</evidence>
<dbReference type="SMART" id="SM01242">
    <property type="entry name" value="Integrin_B_tail"/>
    <property type="match status" value="1"/>
</dbReference>
<evidence type="ECO:0000256" key="22">
    <source>
        <dbReference type="RuleBase" id="RU000633"/>
    </source>
</evidence>
<protein>
    <recommendedName>
        <fullName evidence="22">Integrin beta</fullName>
    </recommendedName>
</protein>
<reference evidence="29" key="2">
    <citation type="journal article" date="2007" name="PLoS Biol.">
        <title>Survey sequencing and comparative analysis of the elephant shark (Callorhinchus milii) genome.</title>
        <authorList>
            <person name="Venkatesh B."/>
            <person name="Kirkness E.F."/>
            <person name="Loh Y.H."/>
            <person name="Halpern A.L."/>
            <person name="Lee A.P."/>
            <person name="Johnson J."/>
            <person name="Dandona N."/>
            <person name="Viswanathan L.D."/>
            <person name="Tay A."/>
            <person name="Venter J.C."/>
            <person name="Strausberg R.L."/>
            <person name="Brenner S."/>
        </authorList>
    </citation>
    <scope>NUCLEOTIDE SEQUENCE [LARGE SCALE GENOMIC DNA]</scope>
</reference>
<feature type="disulfide bond" evidence="21">
    <location>
        <begin position="433"/>
        <end position="471"/>
    </location>
</feature>
<feature type="disulfide bond" evidence="21">
    <location>
        <begin position="438"/>
        <end position="447"/>
    </location>
</feature>
<dbReference type="Pfam" id="PF18372">
    <property type="entry name" value="I-EGF_1"/>
    <property type="match status" value="1"/>
</dbReference>
<keyword evidence="14" id="KW-0770">Synapse</keyword>
<evidence type="ECO:0000313" key="29">
    <source>
        <dbReference type="Proteomes" id="UP000314986"/>
    </source>
</evidence>
<dbReference type="GO" id="GO:0005178">
    <property type="term" value="F:integrin binding"/>
    <property type="evidence" value="ECO:0007669"/>
    <property type="project" value="TreeGrafter"/>
</dbReference>
<dbReference type="PANTHER" id="PTHR10082:SF25">
    <property type="entry name" value="INTEGRIN BETA-3"/>
    <property type="match status" value="1"/>
</dbReference>
<feature type="disulfide bond" evidence="21">
    <location>
        <begin position="518"/>
        <end position="523"/>
    </location>
</feature>
<dbReference type="Pfam" id="PF07974">
    <property type="entry name" value="EGF_2"/>
    <property type="match status" value="1"/>
</dbReference>
<dbReference type="InterPro" id="IPR002369">
    <property type="entry name" value="Integrin_bsu_VWA"/>
</dbReference>
<dbReference type="Pfam" id="PF00362">
    <property type="entry name" value="Integrin_beta"/>
    <property type="match status" value="2"/>
</dbReference>
<feature type="domain" description="Integrin beta subunit tail" evidence="27">
    <location>
        <begin position="584"/>
        <end position="668"/>
    </location>
</feature>
<dbReference type="PIRSF" id="PIRSF002512">
    <property type="entry name" value="Integrin_B"/>
    <property type="match status" value="1"/>
</dbReference>
<evidence type="ECO:0000256" key="2">
    <source>
        <dbReference type="ARBA" id="ARBA00007449"/>
    </source>
</evidence>
<dbReference type="Pfam" id="PF23105">
    <property type="entry name" value="EGF_integrin"/>
    <property type="match status" value="1"/>
</dbReference>
<dbReference type="SMART" id="SM00423">
    <property type="entry name" value="PSI"/>
    <property type="match status" value="1"/>
</dbReference>
<feature type="transmembrane region" description="Helical" evidence="23">
    <location>
        <begin position="669"/>
        <end position="691"/>
    </location>
</feature>
<dbReference type="GeneTree" id="ENSGT01150000286919"/>
<keyword evidence="13 23" id="KW-1133">Transmembrane helix</keyword>
<reference evidence="28" key="5">
    <citation type="submission" date="2025-09" db="UniProtKB">
        <authorList>
            <consortium name="Ensembl"/>
        </authorList>
    </citation>
    <scope>IDENTIFICATION</scope>
</reference>
<keyword evidence="29" id="KW-1185">Reference proteome</keyword>
<dbReference type="GO" id="GO:0009986">
    <property type="term" value="C:cell surface"/>
    <property type="evidence" value="ECO:0007669"/>
    <property type="project" value="TreeGrafter"/>
</dbReference>
<keyword evidence="16 23" id="KW-0472">Membrane</keyword>
<feature type="disulfide bond" evidence="21">
    <location>
        <begin position="484"/>
        <end position="497"/>
    </location>
</feature>
<feature type="domain" description="PSI" evidence="25">
    <location>
        <begin position="4"/>
        <end position="58"/>
    </location>
</feature>
<dbReference type="SUPFAM" id="SSF69687">
    <property type="entry name" value="Integrin beta tail domain"/>
    <property type="match status" value="1"/>
</dbReference>
<evidence type="ECO:0000256" key="15">
    <source>
        <dbReference type="ARBA" id="ARBA00023037"/>
    </source>
</evidence>
<evidence type="ECO:0000256" key="23">
    <source>
        <dbReference type="SAM" id="Phobius"/>
    </source>
</evidence>
<keyword evidence="17 21" id="KW-1015">Disulfide bond</keyword>
<dbReference type="InterPro" id="IPR013111">
    <property type="entry name" value="EGF_extracell"/>
</dbReference>
<dbReference type="PRINTS" id="PR01186">
    <property type="entry name" value="INTEGRINB"/>
</dbReference>
<feature type="disulfide bond" evidence="21">
    <location>
        <begin position="520"/>
        <end position="551"/>
    </location>
</feature>
<dbReference type="SUPFAM" id="SSF103575">
    <property type="entry name" value="Plexin repeat"/>
    <property type="match status" value="1"/>
</dbReference>
<dbReference type="Gene3D" id="4.10.1240.30">
    <property type="match status" value="1"/>
</dbReference>
<dbReference type="GO" id="GO:0007229">
    <property type="term" value="P:integrin-mediated signaling pathway"/>
    <property type="evidence" value="ECO:0007669"/>
    <property type="project" value="UniProtKB-KW"/>
</dbReference>
<feature type="disulfide bond" evidence="21">
    <location>
        <begin position="477"/>
        <end position="482"/>
    </location>
</feature>
<evidence type="ECO:0000259" key="24">
    <source>
        <dbReference type="SMART" id="SM00187"/>
    </source>
</evidence>
<dbReference type="InterPro" id="IPR036465">
    <property type="entry name" value="vWFA_dom_sf"/>
</dbReference>
<dbReference type="SUPFAM" id="SSF69179">
    <property type="entry name" value="Integrin domains"/>
    <property type="match status" value="1"/>
</dbReference>
<evidence type="ECO:0000256" key="14">
    <source>
        <dbReference type="ARBA" id="ARBA00023018"/>
    </source>
</evidence>
<proteinExistence type="inferred from homology"/>
<evidence type="ECO:0000256" key="18">
    <source>
        <dbReference type="ARBA" id="ARBA00023180"/>
    </source>
</evidence>
<evidence type="ECO:0000259" key="27">
    <source>
        <dbReference type="SMART" id="SM01242"/>
    </source>
</evidence>
<dbReference type="InterPro" id="IPR016201">
    <property type="entry name" value="PSI"/>
</dbReference>
<dbReference type="GO" id="GO:0045124">
    <property type="term" value="P:regulation of bone resorption"/>
    <property type="evidence" value="ECO:0007669"/>
    <property type="project" value="UniProtKB-ARBA"/>
</dbReference>
<dbReference type="GO" id="GO:0070051">
    <property type="term" value="F:fibrinogen binding"/>
    <property type="evidence" value="ECO:0007669"/>
    <property type="project" value="TreeGrafter"/>
</dbReference>
<dbReference type="GO" id="GO:0045211">
    <property type="term" value="C:postsynaptic membrane"/>
    <property type="evidence" value="ECO:0007669"/>
    <property type="project" value="UniProtKB-SubCell"/>
</dbReference>
<evidence type="ECO:0000256" key="11">
    <source>
        <dbReference type="ARBA" id="ARBA00022842"/>
    </source>
</evidence>
<accession>A0A4W3IG76</accession>
<keyword evidence="11" id="KW-0460">Magnesium</keyword>
<dbReference type="Gene3D" id="2.60.40.1510">
    <property type="entry name" value="ntegrin, alpha v. Chain A, domain 3"/>
    <property type="match status" value="2"/>
</dbReference>
<dbReference type="GO" id="GO:0008284">
    <property type="term" value="P:positive regulation of cell population proliferation"/>
    <property type="evidence" value="ECO:0007669"/>
    <property type="project" value="UniProtKB-ARBA"/>
</dbReference>
<dbReference type="SMART" id="SM00187">
    <property type="entry name" value="INB"/>
    <property type="match status" value="1"/>
</dbReference>
<feature type="disulfide bond" evidence="21">
    <location>
        <begin position="24"/>
        <end position="57"/>
    </location>
</feature>
<keyword evidence="6 22" id="KW-0812">Transmembrane</keyword>
<dbReference type="InterPro" id="IPR032695">
    <property type="entry name" value="Integrin_dom_sf"/>
</dbReference>
<dbReference type="GO" id="GO:0033627">
    <property type="term" value="P:cell adhesion mediated by integrin"/>
    <property type="evidence" value="ECO:0007669"/>
    <property type="project" value="TreeGrafter"/>
</dbReference>
<reference evidence="29" key="1">
    <citation type="journal article" date="2006" name="Science">
        <title>Ancient noncoding elements conserved in the human genome.</title>
        <authorList>
            <person name="Venkatesh B."/>
            <person name="Kirkness E.F."/>
            <person name="Loh Y.H."/>
            <person name="Halpern A.L."/>
            <person name="Lee A.P."/>
            <person name="Johnson J."/>
            <person name="Dandona N."/>
            <person name="Viswanathan L.D."/>
            <person name="Tay A."/>
            <person name="Venter J.C."/>
            <person name="Strausberg R.L."/>
            <person name="Brenner S."/>
        </authorList>
    </citation>
    <scope>NUCLEOTIDE SEQUENCE [LARGE SCALE GENOMIC DNA]</scope>
</reference>
<dbReference type="GO" id="GO:0070527">
    <property type="term" value="P:platelet aggregation"/>
    <property type="evidence" value="ECO:0007669"/>
    <property type="project" value="TreeGrafter"/>
</dbReference>
<dbReference type="GO" id="GO:0008305">
    <property type="term" value="C:integrin complex"/>
    <property type="evidence" value="ECO:0007669"/>
    <property type="project" value="TreeGrafter"/>
</dbReference>
<dbReference type="InterPro" id="IPR015812">
    <property type="entry name" value="Integrin_bsu"/>
</dbReference>
<keyword evidence="9" id="KW-0677">Repeat</keyword>
<evidence type="ECO:0000256" key="13">
    <source>
        <dbReference type="ARBA" id="ARBA00022989"/>
    </source>
</evidence>
<dbReference type="Ensembl" id="ENSCMIT00000020266.1">
    <property type="protein sequence ID" value="ENSCMIP00000019894.1"/>
    <property type="gene ID" value="ENSCMIG00000009240.1"/>
</dbReference>
<keyword evidence="15 22" id="KW-0401">Integrin</keyword>
<dbReference type="GO" id="GO:0031258">
    <property type="term" value="C:lamellipodium membrane"/>
    <property type="evidence" value="ECO:0007669"/>
    <property type="project" value="UniProtKB-SubCell"/>
</dbReference>
<dbReference type="InterPro" id="IPR012896">
    <property type="entry name" value="Integrin_bsu_tail"/>
</dbReference>
<dbReference type="GO" id="GO:0005925">
    <property type="term" value="C:focal adhesion"/>
    <property type="evidence" value="ECO:0007669"/>
    <property type="project" value="TreeGrafter"/>
</dbReference>
<keyword evidence="18" id="KW-0325">Glycoprotein</keyword>
<dbReference type="GO" id="GO:0016477">
    <property type="term" value="P:cell migration"/>
    <property type="evidence" value="ECO:0007669"/>
    <property type="project" value="TreeGrafter"/>
</dbReference>
<dbReference type="AlphaFoldDB" id="A0A4W3IG76"/>
<dbReference type="FunFam" id="3.30.1680.10:FF:000002">
    <property type="entry name" value="Integrin beta"/>
    <property type="match status" value="1"/>
</dbReference>
<feature type="disulfide bond" evidence="21">
    <location>
        <begin position="611"/>
        <end position="639"/>
    </location>
</feature>
<evidence type="ECO:0000256" key="17">
    <source>
        <dbReference type="ARBA" id="ARBA00023157"/>
    </source>
</evidence>
<evidence type="ECO:0000256" key="9">
    <source>
        <dbReference type="ARBA" id="ARBA00022737"/>
    </source>
</evidence>
<feature type="disulfide bond" evidence="21">
    <location>
        <begin position="577"/>
        <end position="580"/>
    </location>
</feature>
<sequence length="740" mass="81100">SKETCLRFRPTRESNRGASSCFECLQIEPSCAWCSQEDFGAAAIRCDLEQNLVEKNCGKEFIEFPQSSITIQRNDPLSEETSSQDGQQFVQLAPQEIALKLRRGDSKSFTVQIRQVEDYPMDIYYLMDLSLSMDDDLSNIQHLGSLLASELAKITSNLKLGFGAFVDKPISPYIYMASEEAIRNPCSFTCLPVFGFKHVLTLTKEVQRFNEEVKKQIVSRNVDSPEGGMDAILQASVCQEVIGWRKDASHLLVFTTDATSHFAMDGKMGVSEKLSENNINLIFAVTHGVSKLYESYSSLIPGTTVGVLSKDSSNVLELIVEAYRKIRSRIELETRELPPELALSFSASCLNQDPIPGQKFCSGLHIGDTVNFTVRVEARECPPGGGERSFTLKPVGFKDTLHVTVTLDCGCECERAAEANSSRCSQGSGTYECGVCRCLPGRLGPRCECDESDISLTPEDTCAPSRGEPFCSDRGECICGQCVCHRSDLGRISGTFCECDDFSCGHFKGQLCSGNGACQCGECSCAQGWTGDLCNCSSLTEACSPPGGLVCTGRGDCECGQCVCTQPGAYGQHCEKCPTCPDVCTFKKSCIECKVYKMGELHSNGTCDRVCRDEIRKVESIDPEVTDGVVCSYKDENDCIVRFRYHEEVNGKSVLSVVNEPECVPGPDILVALLSGMGAILLIGLVALLIWKLLITVHDRKEFTKFEAERAKAKWETANNPLYQGAVSTFTNVMYQGNAE</sequence>
<comment type="subcellular location">
    <subcellularLocation>
        <location evidence="22">Cell membrane</location>
        <topology evidence="22">Single-pass type I membrane protein</topology>
    </subcellularLocation>
    <subcellularLocation>
        <location evidence="1">Cell projection</location>
        <location evidence="1">Lamellipodium membrane</location>
    </subcellularLocation>
    <subcellularLocation>
        <location evidence="20">Postsynaptic cell membrane</location>
        <topology evidence="20">Single-pass type I membrane protein</topology>
    </subcellularLocation>
</comment>
<evidence type="ECO:0000256" key="8">
    <source>
        <dbReference type="ARBA" id="ARBA00022729"/>
    </source>
</evidence>
<feature type="disulfide bond" evidence="21">
    <location>
        <begin position="584"/>
        <end position="593"/>
    </location>
</feature>
<feature type="disulfide bond" evidence="21">
    <location>
        <begin position="409"/>
        <end position="413"/>
    </location>
</feature>
<keyword evidence="5" id="KW-0597">Phosphoprotein</keyword>
<name>A0A4W3IG76_CALMI</name>
<feature type="disulfide bond" evidence="21">
    <location>
        <begin position="186"/>
        <end position="190"/>
    </location>
</feature>